<organism evidence="2 3">
    <name type="scientific">Bernardetia litoralis (strain ATCC 23117 / DSM 6794 / NBRC 15988 / NCIMB 1366 / Fx l1 / Sio-4)</name>
    <name type="common">Flexibacter litoralis</name>
    <dbReference type="NCBI Taxonomy" id="880071"/>
    <lineage>
        <taxon>Bacteria</taxon>
        <taxon>Pseudomonadati</taxon>
        <taxon>Bacteroidota</taxon>
        <taxon>Cytophagia</taxon>
        <taxon>Cytophagales</taxon>
        <taxon>Bernardetiaceae</taxon>
        <taxon>Bernardetia</taxon>
    </lineage>
</organism>
<dbReference type="Proteomes" id="UP000006054">
    <property type="component" value="Chromosome"/>
</dbReference>
<sequence length="343" mass="41165" precursor="true">MKKIILCCYFSLFLFFSISAQDDLELFLPLSTSIEKITAVQYSIYKGDTTSENFFEFNFDNTKKIIKWEYFTYHMKEELQYDSLDRIKKIDGLYGESFSNGIVHYYYPSTTQKIEIHDKMGFYKYIKSDFIFDDSSRVVKEMKYDSTFDKMEKHTLVEKINLVYVLDEYGNKVEELCFADSMKELVYEMKAFYKEGKLQKQTKIFTKNSIITGSSDKETKQIDYIKKGIFKGKIVKKIDIHRIKNKTTKNEIHYSYKKVDSLSTLREQKYFVDYSDDKEELQNTTEERKYFVNGKPTHINIYFYRYGNLIAMEEYSISKEDNQEPKLSAWTEYKYTLYKKFKR</sequence>
<gene>
    <name evidence="2" type="ordered locus">Fleli_3285</name>
</gene>
<dbReference type="EMBL" id="CP003345">
    <property type="protein sequence ID" value="AFM05615.1"/>
    <property type="molecule type" value="Genomic_DNA"/>
</dbReference>
<dbReference type="AlphaFoldDB" id="I4ANT0"/>
<name>I4ANT0_BERLS</name>
<dbReference type="KEGG" id="fli:Fleli_3285"/>
<feature type="signal peptide" evidence="1">
    <location>
        <begin position="1"/>
        <end position="20"/>
    </location>
</feature>
<proteinExistence type="predicted"/>
<dbReference type="RefSeq" id="WP_014799043.1">
    <property type="nucleotide sequence ID" value="NC_018018.1"/>
</dbReference>
<evidence type="ECO:0000313" key="2">
    <source>
        <dbReference type="EMBL" id="AFM05615.1"/>
    </source>
</evidence>
<evidence type="ECO:0008006" key="4">
    <source>
        <dbReference type="Google" id="ProtNLM"/>
    </source>
</evidence>
<evidence type="ECO:0000313" key="3">
    <source>
        <dbReference type="Proteomes" id="UP000006054"/>
    </source>
</evidence>
<reference evidence="3" key="1">
    <citation type="submission" date="2012-06" db="EMBL/GenBank/DDBJ databases">
        <title>The complete genome of Flexibacter litoralis DSM 6794.</title>
        <authorList>
            <person name="Lucas S."/>
            <person name="Copeland A."/>
            <person name="Lapidus A."/>
            <person name="Glavina del Rio T."/>
            <person name="Dalin E."/>
            <person name="Tice H."/>
            <person name="Bruce D."/>
            <person name="Goodwin L."/>
            <person name="Pitluck S."/>
            <person name="Peters L."/>
            <person name="Ovchinnikova G."/>
            <person name="Lu M."/>
            <person name="Kyrpides N."/>
            <person name="Mavromatis K."/>
            <person name="Ivanova N."/>
            <person name="Brettin T."/>
            <person name="Detter J.C."/>
            <person name="Han C."/>
            <person name="Larimer F."/>
            <person name="Land M."/>
            <person name="Hauser L."/>
            <person name="Markowitz V."/>
            <person name="Cheng J.-F."/>
            <person name="Hugenholtz P."/>
            <person name="Woyke T."/>
            <person name="Wu D."/>
            <person name="Spring S."/>
            <person name="Lang E."/>
            <person name="Kopitz M."/>
            <person name="Brambilla E."/>
            <person name="Klenk H.-P."/>
            <person name="Eisen J.A."/>
        </authorList>
    </citation>
    <scope>NUCLEOTIDE SEQUENCE [LARGE SCALE GENOMIC DNA]</scope>
    <source>
        <strain evidence="3">ATCC 23117 / DSM 6794 / NBRC 15988 / NCIMB 1366 / Sio-4</strain>
    </source>
</reference>
<accession>I4ANT0</accession>
<protein>
    <recommendedName>
        <fullName evidence="4">MORN repeat protein</fullName>
    </recommendedName>
</protein>
<feature type="chain" id="PRO_5003686383" description="MORN repeat protein" evidence="1">
    <location>
        <begin position="21"/>
        <end position="343"/>
    </location>
</feature>
<dbReference type="STRING" id="880071.Fleli_3285"/>
<keyword evidence="3" id="KW-1185">Reference proteome</keyword>
<keyword evidence="1" id="KW-0732">Signal</keyword>
<evidence type="ECO:0000256" key="1">
    <source>
        <dbReference type="SAM" id="SignalP"/>
    </source>
</evidence>
<dbReference type="HOGENOM" id="CLU_808338_0_0_10"/>